<name>A0AAE0LGE6_9CHLO</name>
<proteinExistence type="inferred from homology"/>
<comment type="similarity">
    <text evidence="1">Belongs to the UPF0587 family.</text>
</comment>
<dbReference type="SUPFAM" id="SSF141678">
    <property type="entry name" value="MAL13P1.257-like"/>
    <property type="match status" value="1"/>
</dbReference>
<evidence type="ECO:0000256" key="3">
    <source>
        <dbReference type="ARBA" id="ARBA00022833"/>
    </source>
</evidence>
<dbReference type="InterPro" id="IPR008584">
    <property type="entry name" value="CXXC_Zn-binding_euk"/>
</dbReference>
<protein>
    <submittedName>
        <fullName evidence="4">Uncharacterized protein</fullName>
    </submittedName>
</protein>
<dbReference type="Pfam" id="PF05907">
    <property type="entry name" value="CXXC_Zn-b_euk"/>
    <property type="match status" value="1"/>
</dbReference>
<dbReference type="Proteomes" id="UP001190700">
    <property type="component" value="Unassembled WGS sequence"/>
</dbReference>
<dbReference type="GO" id="GO:0008270">
    <property type="term" value="F:zinc ion binding"/>
    <property type="evidence" value="ECO:0007669"/>
    <property type="project" value="TreeGrafter"/>
</dbReference>
<keyword evidence="5" id="KW-1185">Reference proteome</keyword>
<evidence type="ECO:0000313" key="5">
    <source>
        <dbReference type="Proteomes" id="UP001190700"/>
    </source>
</evidence>
<reference evidence="4 5" key="1">
    <citation type="journal article" date="2015" name="Genome Biol. Evol.">
        <title>Comparative Genomics of a Bacterivorous Green Alga Reveals Evolutionary Causalities and Consequences of Phago-Mixotrophic Mode of Nutrition.</title>
        <authorList>
            <person name="Burns J.A."/>
            <person name="Paasch A."/>
            <person name="Narechania A."/>
            <person name="Kim E."/>
        </authorList>
    </citation>
    <scope>NUCLEOTIDE SEQUENCE [LARGE SCALE GENOMIC DNA]</scope>
    <source>
        <strain evidence="4 5">PLY_AMNH</strain>
    </source>
</reference>
<comment type="caution">
    <text evidence="4">The sequence shown here is derived from an EMBL/GenBank/DDBJ whole genome shotgun (WGS) entry which is preliminary data.</text>
</comment>
<dbReference type="EMBL" id="LGRX02002651">
    <property type="protein sequence ID" value="KAK3283790.1"/>
    <property type="molecule type" value="Genomic_DNA"/>
</dbReference>
<gene>
    <name evidence="4" type="ORF">CYMTET_8531</name>
</gene>
<evidence type="ECO:0000313" key="4">
    <source>
        <dbReference type="EMBL" id="KAK3283790.1"/>
    </source>
</evidence>
<evidence type="ECO:0000256" key="1">
    <source>
        <dbReference type="ARBA" id="ARBA00007818"/>
    </source>
</evidence>
<sequence length="164" mass="18673">MVFIALKIKCQMENVTNLHAPPGYQWCLTVKQSDGSEEKGPVFVNEEEDIDLNGSKGTAHFVMKFEGSNKESYLNVVRDLKNVTKPYNEEDVGSWVTICVFECRGLEPITWHPQAGFNAQSTGGKRFEGEVDLTEDWCEYDDNKDLSLEITELEHCFETVKVKK</sequence>
<dbReference type="PANTHER" id="PTHR12857:SF0">
    <property type="entry name" value="CXXC MOTIF CONTAINING ZINC BINDING PROTEIN"/>
    <property type="match status" value="1"/>
</dbReference>
<dbReference type="PANTHER" id="PTHR12857">
    <property type="entry name" value="CXXC MOTIF CONTAINING ZINC BINDING PROTEIN"/>
    <property type="match status" value="1"/>
</dbReference>
<keyword evidence="3" id="KW-0862">Zinc</keyword>
<evidence type="ECO:0000256" key="2">
    <source>
        <dbReference type="ARBA" id="ARBA00022723"/>
    </source>
</evidence>
<keyword evidence="2" id="KW-0479">Metal-binding</keyword>
<accession>A0AAE0LGE6</accession>
<organism evidence="4 5">
    <name type="scientific">Cymbomonas tetramitiformis</name>
    <dbReference type="NCBI Taxonomy" id="36881"/>
    <lineage>
        <taxon>Eukaryota</taxon>
        <taxon>Viridiplantae</taxon>
        <taxon>Chlorophyta</taxon>
        <taxon>Pyramimonadophyceae</taxon>
        <taxon>Pyramimonadales</taxon>
        <taxon>Pyramimonadaceae</taxon>
        <taxon>Cymbomonas</taxon>
    </lineage>
</organism>
<dbReference type="AlphaFoldDB" id="A0AAE0LGE6"/>